<proteinExistence type="predicted"/>
<reference evidence="1" key="1">
    <citation type="journal article" date="2022" name="bioRxiv">
        <title>Sequencing and chromosome-scale assembly of the giantPleurodeles waltlgenome.</title>
        <authorList>
            <person name="Brown T."/>
            <person name="Elewa A."/>
            <person name="Iarovenko S."/>
            <person name="Subramanian E."/>
            <person name="Araus A.J."/>
            <person name="Petzold A."/>
            <person name="Susuki M."/>
            <person name="Suzuki K.-i.T."/>
            <person name="Hayashi T."/>
            <person name="Toyoda A."/>
            <person name="Oliveira C."/>
            <person name="Osipova E."/>
            <person name="Leigh N.D."/>
            <person name="Simon A."/>
            <person name="Yun M.H."/>
        </authorList>
    </citation>
    <scope>NUCLEOTIDE SEQUENCE</scope>
    <source>
        <strain evidence="1">20211129_DDA</strain>
        <tissue evidence="1">Liver</tissue>
    </source>
</reference>
<accession>A0AAV7KTT3</accession>
<evidence type="ECO:0000313" key="2">
    <source>
        <dbReference type="Proteomes" id="UP001066276"/>
    </source>
</evidence>
<protein>
    <submittedName>
        <fullName evidence="1">Uncharacterized protein</fullName>
    </submittedName>
</protein>
<dbReference type="AlphaFoldDB" id="A0AAV7KTT3"/>
<organism evidence="1 2">
    <name type="scientific">Pleurodeles waltl</name>
    <name type="common">Iberian ribbed newt</name>
    <dbReference type="NCBI Taxonomy" id="8319"/>
    <lineage>
        <taxon>Eukaryota</taxon>
        <taxon>Metazoa</taxon>
        <taxon>Chordata</taxon>
        <taxon>Craniata</taxon>
        <taxon>Vertebrata</taxon>
        <taxon>Euteleostomi</taxon>
        <taxon>Amphibia</taxon>
        <taxon>Batrachia</taxon>
        <taxon>Caudata</taxon>
        <taxon>Salamandroidea</taxon>
        <taxon>Salamandridae</taxon>
        <taxon>Pleurodelinae</taxon>
        <taxon>Pleurodeles</taxon>
    </lineage>
</organism>
<evidence type="ECO:0000313" key="1">
    <source>
        <dbReference type="EMBL" id="KAJ1081704.1"/>
    </source>
</evidence>
<keyword evidence="2" id="KW-1185">Reference proteome</keyword>
<name>A0AAV7KTT3_PLEWA</name>
<comment type="caution">
    <text evidence="1">The sequence shown here is derived from an EMBL/GenBank/DDBJ whole genome shotgun (WGS) entry which is preliminary data.</text>
</comment>
<dbReference type="Proteomes" id="UP001066276">
    <property type="component" value="Chromosome 12"/>
</dbReference>
<sequence>MQGGLLSPSEHLLVHQRQYRGSMAVLEILGLAPVTGDAGYGVPRDPLEGPSLPVALRRRDTSRESMTLWRLPPEEQEAEPDPASLAI</sequence>
<gene>
    <name evidence="1" type="ORF">NDU88_001882</name>
</gene>
<dbReference type="EMBL" id="JANPWB010000016">
    <property type="protein sequence ID" value="KAJ1081704.1"/>
    <property type="molecule type" value="Genomic_DNA"/>
</dbReference>